<dbReference type="InterPro" id="IPR008441">
    <property type="entry name" value="AfumC-like_glycosyl_Trfase"/>
</dbReference>
<comment type="caution">
    <text evidence="1">The sequence shown here is derived from an EMBL/GenBank/DDBJ whole genome shotgun (WGS) entry which is preliminary data.</text>
</comment>
<dbReference type="SUPFAM" id="SSF53448">
    <property type="entry name" value="Nucleotide-diphospho-sugar transferases"/>
    <property type="match status" value="1"/>
</dbReference>
<evidence type="ECO:0000313" key="2">
    <source>
        <dbReference type="Proteomes" id="UP000322362"/>
    </source>
</evidence>
<dbReference type="Proteomes" id="UP000322362">
    <property type="component" value="Unassembled WGS sequence"/>
</dbReference>
<dbReference type="AlphaFoldDB" id="A0A5D4H936"/>
<keyword evidence="2" id="KW-1185">Reference proteome</keyword>
<sequence>MKLEKLSQIPLIRTAWSYLREHKILAKHREVSAFWRIIIDDYYKGKLPSYDVLAKKKFDTDKIIWQYWGQGFQEESLPEVVSICVASVDRHKADYNVIRLNDSSIKEYLDIPAFVWEKLNNIQGFNRTFFSDLLRVALLKVYGGVWLDATIFLAGALPDHLTTYDYFLYQRDPNEQHKKYWASTYAYYWSWHPDFYVQMLSSIIFANKESYVISVLLDLMLYYWQTEDKLIDYFCFQILYYELVTGKLADKRCPIISDTIPHLLQSKLNGGCSFLSYAEVLAKGNIHKMSYFNEEAMCKLRNLIVNV</sequence>
<proteinExistence type="predicted"/>
<dbReference type="Gene3D" id="3.90.550.20">
    <property type="match status" value="1"/>
</dbReference>
<gene>
    <name evidence="1" type="ORF">FXV77_08415</name>
</gene>
<name>A0A5D4H936_9SPHI</name>
<dbReference type="Pfam" id="PF05704">
    <property type="entry name" value="Caps_synth"/>
    <property type="match status" value="1"/>
</dbReference>
<accession>A0A5D4H936</accession>
<organism evidence="1 2">
    <name type="scientific">Sphingobacterium phlebotomi</name>
    <dbReference type="NCBI Taxonomy" id="2605433"/>
    <lineage>
        <taxon>Bacteria</taxon>
        <taxon>Pseudomonadati</taxon>
        <taxon>Bacteroidota</taxon>
        <taxon>Sphingobacteriia</taxon>
        <taxon>Sphingobacteriales</taxon>
        <taxon>Sphingobacteriaceae</taxon>
        <taxon>Sphingobacterium</taxon>
    </lineage>
</organism>
<dbReference type="GO" id="GO:0016757">
    <property type="term" value="F:glycosyltransferase activity"/>
    <property type="evidence" value="ECO:0007669"/>
    <property type="project" value="InterPro"/>
</dbReference>
<protein>
    <submittedName>
        <fullName evidence="1">Capsular biosynthesis protein</fullName>
    </submittedName>
</protein>
<dbReference type="EMBL" id="VTAV01000004">
    <property type="protein sequence ID" value="TYR36723.1"/>
    <property type="molecule type" value="Genomic_DNA"/>
</dbReference>
<reference evidence="1 2" key="1">
    <citation type="submission" date="2019-08" db="EMBL/GenBank/DDBJ databases">
        <title>Phlebobacter frassis gen. nov. sp. nov., a new member of family Sphingobacteriaceae isolated from sand fly rearing media.</title>
        <authorList>
            <person name="Kakumanu M.L."/>
            <person name="Marayati B.F."/>
            <person name="Wada-Katsumata A."/>
            <person name="Wasserberg G."/>
            <person name="Schal C."/>
            <person name="Apperson C.S."/>
            <person name="Ponnusamy L."/>
        </authorList>
    </citation>
    <scope>NUCLEOTIDE SEQUENCE [LARGE SCALE GENOMIC DNA]</scope>
    <source>
        <strain evidence="1 2">SSI9</strain>
    </source>
</reference>
<dbReference type="InterPro" id="IPR029044">
    <property type="entry name" value="Nucleotide-diphossugar_trans"/>
</dbReference>
<evidence type="ECO:0000313" key="1">
    <source>
        <dbReference type="EMBL" id="TYR36723.1"/>
    </source>
</evidence>